<keyword evidence="9" id="KW-1185">Reference proteome</keyword>
<evidence type="ECO:0000313" key="9">
    <source>
        <dbReference type="Proteomes" id="UP001152087"/>
    </source>
</evidence>
<dbReference type="InterPro" id="IPR023828">
    <property type="entry name" value="Peptidase_S8_Ser-AS"/>
</dbReference>
<dbReference type="GO" id="GO:0004252">
    <property type="term" value="F:serine-type endopeptidase activity"/>
    <property type="evidence" value="ECO:0007669"/>
    <property type="project" value="InterPro"/>
</dbReference>
<keyword evidence="2" id="KW-0645">Protease</keyword>
<dbReference type="InterPro" id="IPR036852">
    <property type="entry name" value="Peptidase_S8/S53_dom_sf"/>
</dbReference>
<comment type="caution">
    <text evidence="8">The sequence shown here is derived from an EMBL/GenBank/DDBJ whole genome shotgun (WGS) entry which is preliminary data.</text>
</comment>
<evidence type="ECO:0000256" key="6">
    <source>
        <dbReference type="SAM" id="MobiDB-lite"/>
    </source>
</evidence>
<evidence type="ECO:0000256" key="3">
    <source>
        <dbReference type="ARBA" id="ARBA00022801"/>
    </source>
</evidence>
<reference evidence="8" key="1">
    <citation type="submission" date="2022-09" db="EMBL/GenBank/DDBJ databases">
        <title>Fusarium specimens isolated from Avocado Roots.</title>
        <authorList>
            <person name="Stajich J."/>
            <person name="Roper C."/>
            <person name="Heimlech-Rivalta G."/>
        </authorList>
    </citation>
    <scope>NUCLEOTIDE SEQUENCE</scope>
    <source>
        <strain evidence="8">A02</strain>
    </source>
</reference>
<dbReference type="InterPro" id="IPR050131">
    <property type="entry name" value="Peptidase_S8_subtilisin-like"/>
</dbReference>
<evidence type="ECO:0000256" key="4">
    <source>
        <dbReference type="ARBA" id="ARBA00022825"/>
    </source>
</evidence>
<dbReference type="PANTHER" id="PTHR43806">
    <property type="entry name" value="PEPTIDASE S8"/>
    <property type="match status" value="1"/>
</dbReference>
<dbReference type="PROSITE" id="PS00138">
    <property type="entry name" value="SUBTILASE_SER"/>
    <property type="match status" value="1"/>
</dbReference>
<proteinExistence type="inferred from homology"/>
<feature type="domain" description="Peptidase S8/S53" evidence="7">
    <location>
        <begin position="263"/>
        <end position="465"/>
    </location>
</feature>
<dbReference type="Pfam" id="PF00082">
    <property type="entry name" value="Peptidase_S8"/>
    <property type="match status" value="1"/>
</dbReference>
<organism evidence="8 9">
    <name type="scientific">Fusarium falciforme</name>
    <dbReference type="NCBI Taxonomy" id="195108"/>
    <lineage>
        <taxon>Eukaryota</taxon>
        <taxon>Fungi</taxon>
        <taxon>Dikarya</taxon>
        <taxon>Ascomycota</taxon>
        <taxon>Pezizomycotina</taxon>
        <taxon>Sordariomycetes</taxon>
        <taxon>Hypocreomycetidae</taxon>
        <taxon>Hypocreales</taxon>
        <taxon>Nectriaceae</taxon>
        <taxon>Fusarium</taxon>
        <taxon>Fusarium solani species complex</taxon>
    </lineage>
</organism>
<dbReference type="Pfam" id="PF18647">
    <property type="entry name" value="Fungal_lectin_2"/>
    <property type="match status" value="1"/>
</dbReference>
<keyword evidence="3" id="KW-0378">Hydrolase</keyword>
<keyword evidence="4" id="KW-0720">Serine protease</keyword>
<comment type="similarity">
    <text evidence="1 5">Belongs to the peptidase S8 family.</text>
</comment>
<protein>
    <recommendedName>
        <fullName evidence="7">Peptidase S8/S53 domain-containing protein</fullName>
    </recommendedName>
</protein>
<evidence type="ECO:0000313" key="8">
    <source>
        <dbReference type="EMBL" id="KAJ4179329.1"/>
    </source>
</evidence>
<dbReference type="PANTHER" id="PTHR43806:SF11">
    <property type="entry name" value="CEREVISIN-RELATED"/>
    <property type="match status" value="1"/>
</dbReference>
<name>A0A9W8QXK0_9HYPO</name>
<feature type="region of interest" description="Disordered" evidence="6">
    <location>
        <begin position="268"/>
        <end position="290"/>
    </location>
</feature>
<dbReference type="EMBL" id="JAOQAV010000059">
    <property type="protein sequence ID" value="KAJ4179329.1"/>
    <property type="molecule type" value="Genomic_DNA"/>
</dbReference>
<dbReference type="AlphaFoldDB" id="A0A9W8QXK0"/>
<accession>A0A9W8QXK0</accession>
<evidence type="ECO:0000256" key="5">
    <source>
        <dbReference type="PROSITE-ProRule" id="PRU01240"/>
    </source>
</evidence>
<evidence type="ECO:0000256" key="2">
    <source>
        <dbReference type="ARBA" id="ARBA00022670"/>
    </source>
</evidence>
<gene>
    <name evidence="8" type="ORF">NW755_012551</name>
</gene>
<dbReference type="PROSITE" id="PS51892">
    <property type="entry name" value="SUBTILASE"/>
    <property type="match status" value="1"/>
</dbReference>
<evidence type="ECO:0000256" key="1">
    <source>
        <dbReference type="ARBA" id="ARBA00011073"/>
    </source>
</evidence>
<dbReference type="GO" id="GO:0006508">
    <property type="term" value="P:proteolysis"/>
    <property type="evidence" value="ECO:0007669"/>
    <property type="project" value="UniProtKB-KW"/>
</dbReference>
<dbReference type="InterPro" id="IPR000209">
    <property type="entry name" value="Peptidase_S8/S53_dom"/>
</dbReference>
<comment type="caution">
    <text evidence="5">Lacks conserved residue(s) required for the propagation of feature annotation.</text>
</comment>
<dbReference type="Gene3D" id="3.40.50.200">
    <property type="entry name" value="Peptidase S8/S53 domain"/>
    <property type="match status" value="1"/>
</dbReference>
<sequence>MNRTPKRATEKGKDLYTVFPKQGTDTAATMEFIKSTVNNHDLHPWTDVHEQLMSWTVEASPSEVTQLEGHDGIDRVAKLEIPKDHNRLRQDDSLEQKSTIYPVDGQNLDQCNATGASLRALLNDKVNEPRIWNGTVKSWTALLTNAQVEQVEAMDGVEVVRPVYKGRRCRVARGLRKPSTSPKAPGPLERRSIMYETQQNAAPELVAVSQPSTIPVLRDLKHYMYESHAGGGSYVYHIETGVAFEAQHQEFPNIAPQHLLTQKAIDNHEEPGEDDDEDDPSHGTCSAGKALGTQFGASRKAMLVVVRLYLIDTDEFKEALDLIIHDLDEHPERRKKSVVTMSLSIGHDWDEETGDDVRELLNQLFDRDVPFVCISGNIDPVENDSEEVNEYPALLEGPDFPLIIVGSVNSEGALSDFSQRGPHVTLHAVGEDILCLPKDSQTPMRTDGTSYAGPLVAGEIANLLTYETVPFDTSDGSLVKNLKAYLQSDKGSWERVPGIRVLWNGVTEETHNSKEHAQCNTLQADIYVERDDVKGLIENEFCPDATVRRDLQQDSFSISRTYNEGTPNKVTLSMDLETGSSVKHNGDDCIKYLMMAVDGCDSSSEVNPANYKAGGLITIGGDRYRVSPGTLRSAAEKGKQAACDSAYKVFFNEYWVWGHGWASSDNGKSLQDEVKGCALLPDTWSFEYGLGDDGREWTAKFRTGVFQKSCVGNALKTAAGIDGVGCHGSG</sequence>
<dbReference type="SUPFAM" id="SSF52743">
    <property type="entry name" value="Subtilisin-like"/>
    <property type="match status" value="1"/>
</dbReference>
<evidence type="ECO:0000259" key="7">
    <source>
        <dbReference type="Pfam" id="PF00082"/>
    </source>
</evidence>
<dbReference type="Proteomes" id="UP001152087">
    <property type="component" value="Unassembled WGS sequence"/>
</dbReference>